<protein>
    <recommendedName>
        <fullName evidence="6">Glucuronyl hydrolase</fullName>
    </recommendedName>
</protein>
<comment type="similarity">
    <text evidence="2">Belongs to the glycosyl hydrolase 88 family.</text>
</comment>
<dbReference type="SUPFAM" id="SSF48208">
    <property type="entry name" value="Six-hairpin glycosidases"/>
    <property type="match status" value="1"/>
</dbReference>
<reference evidence="4" key="1">
    <citation type="journal article" date="2020" name="BMC Genomics">
        <title>Correction to: Identification and distribution of gene clusters required for synthesis of sphingolipid metabolism inhibitors in diverse species of the filamentous fungus Fusarium.</title>
        <authorList>
            <person name="Kim H.S."/>
            <person name="Lohmar J.M."/>
            <person name="Busman M."/>
            <person name="Brown D.W."/>
            <person name="Naumann T.A."/>
            <person name="Divon H.H."/>
            <person name="Lysoe E."/>
            <person name="Uhlig S."/>
            <person name="Proctor R.H."/>
        </authorList>
    </citation>
    <scope>NUCLEOTIDE SEQUENCE</scope>
    <source>
        <strain evidence="4">NRRL 22465</strain>
    </source>
</reference>
<dbReference type="PANTHER" id="PTHR36845:SF1">
    <property type="entry name" value="HYDROLASE, PUTATIVE (AFU_ORTHOLOGUE AFUA_7G05090)-RELATED"/>
    <property type="match status" value="1"/>
</dbReference>
<name>A0A8H4UTD5_9HYPO</name>
<dbReference type="InterPro" id="IPR012341">
    <property type="entry name" value="6hp_glycosidase-like_sf"/>
</dbReference>
<dbReference type="EMBL" id="JABEYC010000085">
    <property type="protein sequence ID" value="KAF4983047.1"/>
    <property type="molecule type" value="Genomic_DNA"/>
</dbReference>
<evidence type="ECO:0008006" key="6">
    <source>
        <dbReference type="Google" id="ProtNLM"/>
    </source>
</evidence>
<feature type="compositionally biased region" description="Low complexity" evidence="3">
    <location>
        <begin position="75"/>
        <end position="91"/>
    </location>
</feature>
<dbReference type="Gene3D" id="1.50.10.10">
    <property type="match status" value="1"/>
</dbReference>
<proteinExistence type="inferred from homology"/>
<dbReference type="InterPro" id="IPR008928">
    <property type="entry name" value="6-hairpin_glycosidase_sf"/>
</dbReference>
<dbReference type="GO" id="GO:0052757">
    <property type="term" value="F:chondroitin hydrolase activity"/>
    <property type="evidence" value="ECO:0007669"/>
    <property type="project" value="TreeGrafter"/>
</dbReference>
<organism evidence="4 5">
    <name type="scientific">Fusarium zealandicum</name>
    <dbReference type="NCBI Taxonomy" id="1053134"/>
    <lineage>
        <taxon>Eukaryota</taxon>
        <taxon>Fungi</taxon>
        <taxon>Dikarya</taxon>
        <taxon>Ascomycota</taxon>
        <taxon>Pezizomycotina</taxon>
        <taxon>Sordariomycetes</taxon>
        <taxon>Hypocreomycetidae</taxon>
        <taxon>Hypocreales</taxon>
        <taxon>Nectriaceae</taxon>
        <taxon>Fusarium</taxon>
        <taxon>Fusarium staphyleae species complex</taxon>
    </lineage>
</organism>
<sequence length="603" mass="66940">MANDGNNIAPETVLMAPPPAEQTITSSQGVSSPELEDKSTISYSAISETAVQQDSGFKDQATPGHTSFTPEAHSPEQIQALPPQEQPPLEQTQSDRCPSEESPHMQATSSDEDSLANASALTSPVTEPDRLIQDPPLRLAESKAIGYVLKGLYDENILAKVYRTATKSLVGEKRFPDYFPEYVPQSGPDAGSYTMREAEFWTCGFFPGTMHLLLERAIRFPHYVRSDSSAPDKVDIETIRLHLQTLCSTWSRPLHGMASRTDTHDIGFIVMPALKLDWELNGNIQSLNSIIRAARSLATRYIPSSGAIRSWDLLLKKNLEIRDRTENMILIIDSLCNLDLLYYAAEHCSDGQELYDIATSHARVLLRSHLRKEEPVLSFKGCYTGQWYSTCHVANIDPRNGQLKARLTHQGYDNESTWARGQSWGILGYAQTYMSTKDDVFLQAACGLAEYFLYRLETAPDCVPLGSRNVPLWDFDAPIDDPEKPLRDSSAGAIASNGLLLLSQALTALGQSDLAGRYRRAAVNIVMELLSFAQAPEKARLVKGTVNAIEVEDETLEAFDSILKYGTANNNRYSKKRYADHGLAYGDYYLVAFGNRLLHMNLA</sequence>
<evidence type="ECO:0000256" key="1">
    <source>
        <dbReference type="ARBA" id="ARBA00022801"/>
    </source>
</evidence>
<evidence type="ECO:0000256" key="2">
    <source>
        <dbReference type="ARBA" id="ARBA00038358"/>
    </source>
</evidence>
<keyword evidence="1" id="KW-0378">Hydrolase</keyword>
<feature type="region of interest" description="Disordered" evidence="3">
    <location>
        <begin position="1"/>
        <end position="134"/>
    </location>
</feature>
<feature type="compositionally biased region" description="Polar residues" evidence="3">
    <location>
        <begin position="40"/>
        <end position="55"/>
    </location>
</feature>
<feature type="compositionally biased region" description="Polar residues" evidence="3">
    <location>
        <begin position="22"/>
        <end position="31"/>
    </location>
</feature>
<dbReference type="AlphaFoldDB" id="A0A8H4UTD5"/>
<evidence type="ECO:0000256" key="3">
    <source>
        <dbReference type="SAM" id="MobiDB-lite"/>
    </source>
</evidence>
<keyword evidence="5" id="KW-1185">Reference proteome</keyword>
<evidence type="ECO:0000313" key="4">
    <source>
        <dbReference type="EMBL" id="KAF4983047.1"/>
    </source>
</evidence>
<dbReference type="OrthoDB" id="2317065at2759"/>
<feature type="compositionally biased region" description="Polar residues" evidence="3">
    <location>
        <begin position="116"/>
        <end position="125"/>
    </location>
</feature>
<dbReference type="InterPro" id="IPR052369">
    <property type="entry name" value="UG_Glycosaminoglycan_Hydrolase"/>
</dbReference>
<comment type="caution">
    <text evidence="4">The sequence shown here is derived from an EMBL/GenBank/DDBJ whole genome shotgun (WGS) entry which is preliminary data.</text>
</comment>
<gene>
    <name evidence="4" type="ORF">FZEAL_1447</name>
</gene>
<accession>A0A8H4UTD5</accession>
<dbReference type="GO" id="GO:0000272">
    <property type="term" value="P:polysaccharide catabolic process"/>
    <property type="evidence" value="ECO:0007669"/>
    <property type="project" value="TreeGrafter"/>
</dbReference>
<dbReference type="Proteomes" id="UP000635477">
    <property type="component" value="Unassembled WGS sequence"/>
</dbReference>
<reference evidence="4" key="2">
    <citation type="submission" date="2020-05" db="EMBL/GenBank/DDBJ databases">
        <authorList>
            <person name="Kim H.-S."/>
            <person name="Proctor R.H."/>
            <person name="Brown D.W."/>
        </authorList>
    </citation>
    <scope>NUCLEOTIDE SEQUENCE</scope>
    <source>
        <strain evidence="4">NRRL 22465</strain>
    </source>
</reference>
<evidence type="ECO:0000313" key="5">
    <source>
        <dbReference type="Proteomes" id="UP000635477"/>
    </source>
</evidence>
<dbReference type="PANTHER" id="PTHR36845">
    <property type="entry name" value="HYDROLASE, PUTATIVE (AFU_ORTHOLOGUE AFUA_7G05090)-RELATED"/>
    <property type="match status" value="1"/>
</dbReference>